<feature type="domain" description="NB-ARC" evidence="6">
    <location>
        <begin position="181"/>
        <end position="348"/>
    </location>
</feature>
<evidence type="ECO:0000256" key="3">
    <source>
        <dbReference type="ARBA" id="ARBA00022741"/>
    </source>
</evidence>
<sequence>MAAKLQGRAYLSSFVDAVLNKLSSLDFNSTPELADQKLFRMLRASLRATRPVLDDAEQKQMIDQEVKKWLVDLHDALYMVDDLLDELSTKAATATPIPTQRDPGNCSSECRSVVNSIVEGGVDDGEMGVVASMRGIVDKLESIVKEKDDLGLKQELVQDPDGMSWRIQSSLLESFDIYGREDDKKAIIGFLLDDTRDDKLSVISVEGIGGVGKTTLAQLIYNDAKVEGKFNLRAWVCVATTFDPVNVTKAIIEDITSSPCNIVNLNSLQTELKKKLTDKTFLIVLDDVWNNQQNLWDNFLKCFLYGNKGSKILLTSRNKNVDSVVSTNNQHYKLDTLSPEDCWLMFLKHSSLSTNSKEYATLEPIGRKIVAKCKGLPLAVKTLGGLLCNKCDAGDWENIIKSEIWELRVDESEIVPTLRISYHYLPSHLKRCFVYCSLFPEDYEFDKDELILLWMAEDLLRPMGNDTLENIGSQYFDELVARSFFQPSSASVGLFVMHDLMHDLATLFAGKLFFREFGDPGMVDSKTRHLSCDRDLVSRFPEAYGGAIHMRTFLCVDVKSNDILWLEQLGRLRVLAFQKCKIWSLSDSIGKLLHLRYLNLSKTPIVKLPESLCKLYNLQTLKLRDCYYLKMLPSRMQDLVNLRHLDIRGTSSLKEMPKGMSKLKHLNSLTYYIVGEHEENGIRELGPIDVHGSFRIFKLENVNNCSEALEAKMGDKKHIHILELEWRSTGDTVDVETERDILKELRPHENLKELSIYGYRGEIFPDWLGLSCYSNITKLRMYACKNCRQLPSLGQLPSLQHLEIVGLHGLERIGEEFYKLGESCHEGTPFRSLKTLIFVRMNGWREWHTPDNLDVFPRLKTLRMQNCPLLSGDLPARLLALEELLIWDCKKLALATPHEVRIEYSQQVQSILEWLVHIQPPCFKSLIIKRCRSAISISGDYLPASLPYLEIWSCSKLTFPEPLQHKLLTEIHVGMCDSVTLLPLGALPNLRKLDISSCHRLVSLPIPGFAAPHLEYLHIACCPEMDCFGEECLPPSLTTLEIYQCEKLERWITSNGGLQSEGLTHLRLEEWNEDKSFPREGCLPASLQSLHLSLFRNLETLDCKDLHHLTSLKQLTIQDCPKLEHITQQNLPASISKLYIYGVCSLRRKLLEMNDPRIPIEKHHYFN</sequence>
<accession>A0ABU6YNM6</accession>
<reference evidence="10 11" key="1">
    <citation type="journal article" date="2023" name="Plants (Basel)">
        <title>Bridging the Gap: Combining Genomics and Transcriptomics Approaches to Understand Stylosanthes scabra, an Orphan Legume from the Brazilian Caatinga.</title>
        <authorList>
            <person name="Ferreira-Neto J.R.C."/>
            <person name="da Silva M.D."/>
            <person name="Binneck E."/>
            <person name="de Melo N.F."/>
            <person name="da Silva R.H."/>
            <person name="de Melo A.L.T.M."/>
            <person name="Pandolfi V."/>
            <person name="Bustamante F.O."/>
            <person name="Brasileiro-Vidal A.C."/>
            <person name="Benko-Iseppon A.M."/>
        </authorList>
    </citation>
    <scope>NUCLEOTIDE SEQUENCE [LARGE SCALE GENOMIC DNA]</scope>
    <source>
        <tissue evidence="10">Leaves</tissue>
    </source>
</reference>
<dbReference type="Gene3D" id="1.10.10.10">
    <property type="entry name" value="Winged helix-like DNA-binding domain superfamily/Winged helix DNA-binding domain"/>
    <property type="match status" value="1"/>
</dbReference>
<dbReference type="InterPro" id="IPR056789">
    <property type="entry name" value="LRR_R13L1-DRL21"/>
</dbReference>
<keyword evidence="2" id="KW-0677">Repeat</keyword>
<gene>
    <name evidence="10" type="ORF">PIB30_074477</name>
</gene>
<evidence type="ECO:0000259" key="9">
    <source>
        <dbReference type="Pfam" id="PF25019"/>
    </source>
</evidence>
<protein>
    <recommendedName>
        <fullName evidence="12">Disease resistance RPP13-like protein 1</fullName>
    </recommendedName>
</protein>
<dbReference type="Gene3D" id="3.80.10.10">
    <property type="entry name" value="Ribonuclease Inhibitor"/>
    <property type="match status" value="3"/>
</dbReference>
<organism evidence="10 11">
    <name type="scientific">Stylosanthes scabra</name>
    <dbReference type="NCBI Taxonomy" id="79078"/>
    <lineage>
        <taxon>Eukaryota</taxon>
        <taxon>Viridiplantae</taxon>
        <taxon>Streptophyta</taxon>
        <taxon>Embryophyta</taxon>
        <taxon>Tracheophyta</taxon>
        <taxon>Spermatophyta</taxon>
        <taxon>Magnoliopsida</taxon>
        <taxon>eudicotyledons</taxon>
        <taxon>Gunneridae</taxon>
        <taxon>Pentapetalae</taxon>
        <taxon>rosids</taxon>
        <taxon>fabids</taxon>
        <taxon>Fabales</taxon>
        <taxon>Fabaceae</taxon>
        <taxon>Papilionoideae</taxon>
        <taxon>50 kb inversion clade</taxon>
        <taxon>dalbergioids sensu lato</taxon>
        <taxon>Dalbergieae</taxon>
        <taxon>Pterocarpus clade</taxon>
        <taxon>Stylosanthes</taxon>
    </lineage>
</organism>
<keyword evidence="4" id="KW-0611">Plant defense</keyword>
<comment type="caution">
    <text evidence="10">The sequence shown here is derived from an EMBL/GenBank/DDBJ whole genome shotgun (WGS) entry which is preliminary data.</text>
</comment>
<dbReference type="InterPro" id="IPR036388">
    <property type="entry name" value="WH-like_DNA-bd_sf"/>
</dbReference>
<dbReference type="Pfam" id="PF25019">
    <property type="entry name" value="LRR_R13L1-DRL21"/>
    <property type="match status" value="1"/>
</dbReference>
<dbReference type="Pfam" id="PF18052">
    <property type="entry name" value="Rx_N"/>
    <property type="match status" value="1"/>
</dbReference>
<evidence type="ECO:0008006" key="12">
    <source>
        <dbReference type="Google" id="ProtNLM"/>
    </source>
</evidence>
<dbReference type="Gene3D" id="3.40.50.300">
    <property type="entry name" value="P-loop containing nucleotide triphosphate hydrolases"/>
    <property type="match status" value="1"/>
</dbReference>
<dbReference type="SUPFAM" id="SSF52058">
    <property type="entry name" value="L domain-like"/>
    <property type="match status" value="2"/>
</dbReference>
<dbReference type="Pfam" id="PF00931">
    <property type="entry name" value="NB-ARC"/>
    <property type="match status" value="1"/>
</dbReference>
<evidence type="ECO:0000259" key="7">
    <source>
        <dbReference type="Pfam" id="PF18052"/>
    </source>
</evidence>
<dbReference type="PANTHER" id="PTHR36766:SF40">
    <property type="entry name" value="DISEASE RESISTANCE PROTEIN RGA3"/>
    <property type="match status" value="1"/>
</dbReference>
<dbReference type="Proteomes" id="UP001341840">
    <property type="component" value="Unassembled WGS sequence"/>
</dbReference>
<dbReference type="PANTHER" id="PTHR36766">
    <property type="entry name" value="PLANT BROAD-SPECTRUM MILDEW RESISTANCE PROTEIN RPW8"/>
    <property type="match status" value="1"/>
</dbReference>
<dbReference type="InterPro" id="IPR041118">
    <property type="entry name" value="Rx_N"/>
</dbReference>
<evidence type="ECO:0000256" key="5">
    <source>
        <dbReference type="ARBA" id="ARBA00022840"/>
    </source>
</evidence>
<evidence type="ECO:0000313" key="11">
    <source>
        <dbReference type="Proteomes" id="UP001341840"/>
    </source>
</evidence>
<keyword evidence="1" id="KW-0433">Leucine-rich repeat</keyword>
<keyword evidence="3" id="KW-0547">Nucleotide-binding</keyword>
<evidence type="ECO:0000256" key="4">
    <source>
        <dbReference type="ARBA" id="ARBA00022821"/>
    </source>
</evidence>
<dbReference type="Pfam" id="PF23559">
    <property type="entry name" value="WHD_DRP"/>
    <property type="match status" value="1"/>
</dbReference>
<dbReference type="SUPFAM" id="SSF52540">
    <property type="entry name" value="P-loop containing nucleoside triphosphate hydrolases"/>
    <property type="match status" value="1"/>
</dbReference>
<proteinExistence type="predicted"/>
<dbReference type="InterPro" id="IPR027417">
    <property type="entry name" value="P-loop_NTPase"/>
</dbReference>
<keyword evidence="11" id="KW-1185">Reference proteome</keyword>
<name>A0ABU6YNM6_9FABA</name>
<dbReference type="Gene3D" id="1.20.5.4130">
    <property type="match status" value="1"/>
</dbReference>
<dbReference type="EMBL" id="JASCZI010242582">
    <property type="protein sequence ID" value="MED6211521.1"/>
    <property type="molecule type" value="Genomic_DNA"/>
</dbReference>
<evidence type="ECO:0000256" key="2">
    <source>
        <dbReference type="ARBA" id="ARBA00022737"/>
    </source>
</evidence>
<evidence type="ECO:0000313" key="10">
    <source>
        <dbReference type="EMBL" id="MED6211521.1"/>
    </source>
</evidence>
<dbReference type="InterPro" id="IPR058922">
    <property type="entry name" value="WHD_DRP"/>
</dbReference>
<evidence type="ECO:0000259" key="6">
    <source>
        <dbReference type="Pfam" id="PF00931"/>
    </source>
</evidence>
<dbReference type="InterPro" id="IPR032675">
    <property type="entry name" value="LRR_dom_sf"/>
</dbReference>
<dbReference type="PRINTS" id="PR00364">
    <property type="entry name" value="DISEASERSIST"/>
</dbReference>
<evidence type="ECO:0000259" key="8">
    <source>
        <dbReference type="Pfam" id="PF23559"/>
    </source>
</evidence>
<evidence type="ECO:0000256" key="1">
    <source>
        <dbReference type="ARBA" id="ARBA00022614"/>
    </source>
</evidence>
<keyword evidence="5" id="KW-0067">ATP-binding</keyword>
<feature type="domain" description="R13L1/DRL21-like LRR repeat region" evidence="9">
    <location>
        <begin position="683"/>
        <end position="806"/>
    </location>
</feature>
<dbReference type="InterPro" id="IPR042197">
    <property type="entry name" value="Apaf_helical"/>
</dbReference>
<feature type="domain" description="Disease resistance protein winged helix" evidence="8">
    <location>
        <begin position="438"/>
        <end position="505"/>
    </location>
</feature>
<dbReference type="Gene3D" id="1.10.8.430">
    <property type="entry name" value="Helical domain of apoptotic protease-activating factors"/>
    <property type="match status" value="1"/>
</dbReference>
<dbReference type="InterPro" id="IPR002182">
    <property type="entry name" value="NB-ARC"/>
</dbReference>
<feature type="domain" description="Disease resistance N-terminal" evidence="7">
    <location>
        <begin position="14"/>
        <end position="95"/>
    </location>
</feature>